<dbReference type="EMBL" id="AZGO01000001">
    <property type="protein sequence ID" value="KRM38143.1"/>
    <property type="molecule type" value="Genomic_DNA"/>
</dbReference>
<comment type="caution">
    <text evidence="1">The sequence shown here is derived from an EMBL/GenBank/DDBJ whole genome shotgun (WGS) entry which is preliminary data.</text>
</comment>
<dbReference type="AlphaFoldDB" id="A0A922TNF2"/>
<dbReference type="RefSeq" id="WP_057805523.1">
    <property type="nucleotide sequence ID" value="NZ_AZGO01000001.1"/>
</dbReference>
<evidence type="ECO:0000313" key="2">
    <source>
        <dbReference type="Proteomes" id="UP000051085"/>
    </source>
</evidence>
<accession>A0A922TNF2</accession>
<reference evidence="1 2" key="1">
    <citation type="journal article" date="2015" name="Genome Announc.">
        <title>Expanding the biotechnology potential of lactobacilli through comparative genomics of 213 strains and associated genera.</title>
        <authorList>
            <person name="Sun Z."/>
            <person name="Harris H.M."/>
            <person name="McCann A."/>
            <person name="Guo C."/>
            <person name="Argimon S."/>
            <person name="Zhang W."/>
            <person name="Yang X."/>
            <person name="Jeffery I.B."/>
            <person name="Cooney J.C."/>
            <person name="Kagawa T.F."/>
            <person name="Liu W."/>
            <person name="Song Y."/>
            <person name="Salvetti E."/>
            <person name="Wrobel A."/>
            <person name="Rasinkangas P."/>
            <person name="Parkhill J."/>
            <person name="Rea M.C."/>
            <person name="O'Sullivan O."/>
            <person name="Ritari J."/>
            <person name="Douillard F.P."/>
            <person name="Paul Ross R."/>
            <person name="Yang R."/>
            <person name="Briner A.E."/>
            <person name="Felis G.E."/>
            <person name="de Vos W.M."/>
            <person name="Barrangou R."/>
            <person name="Klaenhammer T.R."/>
            <person name="Caufield P.W."/>
            <person name="Cui Y."/>
            <person name="Zhang H."/>
            <person name="O'Toole P.W."/>
        </authorList>
    </citation>
    <scope>NUCLEOTIDE SEQUENCE [LARGE SCALE GENOMIC DNA]</scope>
    <source>
        <strain evidence="1 2">DSM 8475</strain>
    </source>
</reference>
<dbReference type="Proteomes" id="UP000051085">
    <property type="component" value="Unassembled WGS sequence"/>
</dbReference>
<proteinExistence type="predicted"/>
<protein>
    <submittedName>
        <fullName evidence="1">Uncharacterized protein</fullName>
    </submittedName>
</protein>
<sequence>MKRIKGYELDTENYPFSYHVPMDLRSGVRTYVDVDRLPLSDKQKRLVLRVQGADAKKEAYTLAHRKDRYGRLMITIKDIGKDLDGLRVDVLTGKVYDKNGRHEIEPHYHRTNGKRDCLMVNGKGLHRIVALAWLQVSKQYDLYERAIACPRAYPCHHIKPWLKLDQRGNTIFNVEILPRAVHYRYESIATQMATKYKRGELVIDDELI</sequence>
<organism evidence="1 2">
    <name type="scientific">Limosilactobacillus pontis DSM 8475</name>
    <dbReference type="NCBI Taxonomy" id="1423794"/>
    <lineage>
        <taxon>Bacteria</taxon>
        <taxon>Bacillati</taxon>
        <taxon>Bacillota</taxon>
        <taxon>Bacilli</taxon>
        <taxon>Lactobacillales</taxon>
        <taxon>Lactobacillaceae</taxon>
        <taxon>Limosilactobacillus</taxon>
    </lineage>
</organism>
<evidence type="ECO:0000313" key="1">
    <source>
        <dbReference type="EMBL" id="KRM38143.1"/>
    </source>
</evidence>
<gene>
    <name evidence="1" type="ORF">FD34_GL000003</name>
</gene>
<name>A0A922TNF2_9LACO</name>